<dbReference type="InterPro" id="IPR036388">
    <property type="entry name" value="WH-like_DNA-bd_sf"/>
</dbReference>
<gene>
    <name evidence="6" type="ORF">ACFSJD_13425</name>
</gene>
<evidence type="ECO:0000259" key="5">
    <source>
        <dbReference type="PROSITE" id="PS50931"/>
    </source>
</evidence>
<feature type="domain" description="HTH lysR-type" evidence="5">
    <location>
        <begin position="2"/>
        <end position="59"/>
    </location>
</feature>
<dbReference type="PRINTS" id="PR00039">
    <property type="entry name" value="HTHLYSR"/>
</dbReference>
<dbReference type="Gene3D" id="3.40.190.10">
    <property type="entry name" value="Periplasmic binding protein-like II"/>
    <property type="match status" value="2"/>
</dbReference>
<dbReference type="RefSeq" id="WP_344729695.1">
    <property type="nucleotide sequence ID" value="NZ_BAAAUS010000063.1"/>
</dbReference>
<protein>
    <submittedName>
        <fullName evidence="6">LysR family transcriptional regulator</fullName>
    </submittedName>
</protein>
<keyword evidence="4" id="KW-0804">Transcription</keyword>
<dbReference type="Proteomes" id="UP001597114">
    <property type="component" value="Unassembled WGS sequence"/>
</dbReference>
<reference evidence="7" key="1">
    <citation type="journal article" date="2019" name="Int. J. Syst. Evol. Microbiol.">
        <title>The Global Catalogue of Microorganisms (GCM) 10K type strain sequencing project: providing services to taxonomists for standard genome sequencing and annotation.</title>
        <authorList>
            <consortium name="The Broad Institute Genomics Platform"/>
            <consortium name="The Broad Institute Genome Sequencing Center for Infectious Disease"/>
            <person name="Wu L."/>
            <person name="Ma J."/>
        </authorList>
    </citation>
    <scope>NUCLEOTIDE SEQUENCE [LARGE SCALE GENOMIC DNA]</scope>
    <source>
        <strain evidence="7">CCM 7043</strain>
    </source>
</reference>
<dbReference type="CDD" id="cd08423">
    <property type="entry name" value="PBP2_LTTR_like_6"/>
    <property type="match status" value="1"/>
</dbReference>
<comment type="caution">
    <text evidence="6">The sequence shown here is derived from an EMBL/GenBank/DDBJ whole genome shotgun (WGS) entry which is preliminary data.</text>
</comment>
<dbReference type="Gene3D" id="1.10.10.10">
    <property type="entry name" value="Winged helix-like DNA-binding domain superfamily/Winged helix DNA-binding domain"/>
    <property type="match status" value="1"/>
</dbReference>
<evidence type="ECO:0000256" key="1">
    <source>
        <dbReference type="ARBA" id="ARBA00009437"/>
    </source>
</evidence>
<accession>A0ABW4ESE2</accession>
<keyword evidence="3" id="KW-0238">DNA-binding</keyword>
<evidence type="ECO:0000313" key="6">
    <source>
        <dbReference type="EMBL" id="MFD1518494.1"/>
    </source>
</evidence>
<dbReference type="InterPro" id="IPR005119">
    <property type="entry name" value="LysR_subst-bd"/>
</dbReference>
<name>A0ABW4ESE2_9PSEU</name>
<keyword evidence="7" id="KW-1185">Reference proteome</keyword>
<dbReference type="InterPro" id="IPR000847">
    <property type="entry name" value="LysR_HTH_N"/>
</dbReference>
<sequence>MLDTRRLRIFCTVAEEGSFTAAAARLHLTQSAISQQMAILEREVGTALVERCPRGILLTAAGRLLADRARLLLGELASLEHELHRLGERPASVHLGVFSTAGAYLIPLVVQEYRRRHADTRLVLHPCQPDELAAQLADGGVTVGLTWDYDFAPRPLDMLERHHLLDDPMCVLLPAGHPLADRTEPLRLRDLGAEAWVARPHRAPYADAFEVMCRIAGFEPDVVFRTEDYTSLQGLVAAGVGLAVAPRLSLVAQRPDVVAVPFDEPAFSRRIHAATLPETRRDPLVGQLLDVLREVSAASVELATGSEGL</sequence>
<organism evidence="6 7">
    <name type="scientific">Pseudonocardia yunnanensis</name>
    <dbReference type="NCBI Taxonomy" id="58107"/>
    <lineage>
        <taxon>Bacteria</taxon>
        <taxon>Bacillati</taxon>
        <taxon>Actinomycetota</taxon>
        <taxon>Actinomycetes</taxon>
        <taxon>Pseudonocardiales</taxon>
        <taxon>Pseudonocardiaceae</taxon>
        <taxon>Pseudonocardia</taxon>
    </lineage>
</organism>
<dbReference type="Pfam" id="PF00126">
    <property type="entry name" value="HTH_1"/>
    <property type="match status" value="1"/>
</dbReference>
<proteinExistence type="inferred from homology"/>
<comment type="similarity">
    <text evidence="1">Belongs to the LysR transcriptional regulatory family.</text>
</comment>
<dbReference type="PROSITE" id="PS50931">
    <property type="entry name" value="HTH_LYSR"/>
    <property type="match status" value="1"/>
</dbReference>
<dbReference type="PANTHER" id="PTHR30346">
    <property type="entry name" value="TRANSCRIPTIONAL DUAL REGULATOR HCAR-RELATED"/>
    <property type="match status" value="1"/>
</dbReference>
<evidence type="ECO:0000256" key="2">
    <source>
        <dbReference type="ARBA" id="ARBA00023015"/>
    </source>
</evidence>
<dbReference type="InterPro" id="IPR036390">
    <property type="entry name" value="WH_DNA-bd_sf"/>
</dbReference>
<dbReference type="SUPFAM" id="SSF46785">
    <property type="entry name" value="Winged helix' DNA-binding domain"/>
    <property type="match status" value="1"/>
</dbReference>
<dbReference type="EMBL" id="JBHUCO010000013">
    <property type="protein sequence ID" value="MFD1518494.1"/>
    <property type="molecule type" value="Genomic_DNA"/>
</dbReference>
<evidence type="ECO:0000256" key="3">
    <source>
        <dbReference type="ARBA" id="ARBA00023125"/>
    </source>
</evidence>
<dbReference type="PANTHER" id="PTHR30346:SF29">
    <property type="entry name" value="LYSR SUBSTRATE-BINDING"/>
    <property type="match status" value="1"/>
</dbReference>
<keyword evidence="2" id="KW-0805">Transcription regulation</keyword>
<evidence type="ECO:0000256" key="4">
    <source>
        <dbReference type="ARBA" id="ARBA00023163"/>
    </source>
</evidence>
<dbReference type="Pfam" id="PF03466">
    <property type="entry name" value="LysR_substrate"/>
    <property type="match status" value="1"/>
</dbReference>
<dbReference type="SUPFAM" id="SSF53850">
    <property type="entry name" value="Periplasmic binding protein-like II"/>
    <property type="match status" value="1"/>
</dbReference>
<evidence type="ECO:0000313" key="7">
    <source>
        <dbReference type="Proteomes" id="UP001597114"/>
    </source>
</evidence>